<keyword evidence="4" id="KW-0800">Toxin</keyword>
<reference evidence="10 11" key="1">
    <citation type="journal article" date="2015" name="Plant Cell">
        <title>Oil accumulation by the oleaginous diatom Fistulifera solaris as revealed by the genome and transcriptome.</title>
        <authorList>
            <person name="Tanaka T."/>
            <person name="Maeda Y."/>
            <person name="Veluchamy A."/>
            <person name="Tanaka M."/>
            <person name="Abida H."/>
            <person name="Marechal E."/>
            <person name="Bowler C."/>
            <person name="Muto M."/>
            <person name="Sunaga Y."/>
            <person name="Tanaka M."/>
            <person name="Yoshino T."/>
            <person name="Taniguchi T."/>
            <person name="Fukuda Y."/>
            <person name="Nemoto M."/>
            <person name="Matsumoto M."/>
            <person name="Wong P.S."/>
            <person name="Aburatani S."/>
            <person name="Fujibuchi W."/>
        </authorList>
    </citation>
    <scope>NUCLEOTIDE SEQUENCE [LARGE SCALE GENOMIC DNA]</scope>
    <source>
        <strain evidence="10 11">JPCC DA0580</strain>
    </source>
</reference>
<evidence type="ECO:0000256" key="9">
    <source>
        <dbReference type="SAM" id="SignalP"/>
    </source>
</evidence>
<evidence type="ECO:0000256" key="6">
    <source>
        <dbReference type="ARBA" id="ARBA00023026"/>
    </source>
</evidence>
<dbReference type="InParanoid" id="A0A1Z5K9X5"/>
<dbReference type="SUPFAM" id="SSF51120">
    <property type="entry name" value="beta-Roll"/>
    <property type="match status" value="3"/>
</dbReference>
<protein>
    <submittedName>
        <fullName evidence="10">Uncharacterized protein</fullName>
    </submittedName>
</protein>
<comment type="caution">
    <text evidence="10">The sequence shown here is derived from an EMBL/GenBank/DDBJ whole genome shotgun (WGS) entry which is preliminary data.</text>
</comment>
<dbReference type="PROSITE" id="PS00330">
    <property type="entry name" value="HEMOLYSIN_CALCIUM"/>
    <property type="match status" value="2"/>
</dbReference>
<dbReference type="GO" id="GO:0005509">
    <property type="term" value="F:calcium ion binding"/>
    <property type="evidence" value="ECO:0007669"/>
    <property type="project" value="InterPro"/>
</dbReference>
<evidence type="ECO:0000256" key="7">
    <source>
        <dbReference type="ARBA" id="ARBA00023136"/>
    </source>
</evidence>
<proteinExistence type="predicted"/>
<feature type="region of interest" description="Disordered" evidence="8">
    <location>
        <begin position="2753"/>
        <end position="2773"/>
    </location>
</feature>
<evidence type="ECO:0000256" key="5">
    <source>
        <dbReference type="ARBA" id="ARBA00022737"/>
    </source>
</evidence>
<dbReference type="InterPro" id="IPR050557">
    <property type="entry name" value="RTX_toxin/Mannuronan_C5-epim"/>
</dbReference>
<evidence type="ECO:0000256" key="2">
    <source>
        <dbReference type="ARBA" id="ARBA00004613"/>
    </source>
</evidence>
<keyword evidence="7" id="KW-0472">Membrane</keyword>
<comment type="subcellular location">
    <subcellularLocation>
        <location evidence="1">Membrane</location>
    </subcellularLocation>
    <subcellularLocation>
        <location evidence="2">Secreted</location>
    </subcellularLocation>
</comment>
<dbReference type="GO" id="GO:0090729">
    <property type="term" value="F:toxin activity"/>
    <property type="evidence" value="ECO:0007669"/>
    <property type="project" value="UniProtKB-KW"/>
</dbReference>
<keyword evidence="11" id="KW-1185">Reference proteome</keyword>
<dbReference type="InterPro" id="IPR001343">
    <property type="entry name" value="Hemolysn_Ca-bd"/>
</dbReference>
<dbReference type="InterPro" id="IPR003995">
    <property type="entry name" value="RTX_toxin_determinant-A"/>
</dbReference>
<feature type="compositionally biased region" description="Polar residues" evidence="8">
    <location>
        <begin position="2754"/>
        <end position="2771"/>
    </location>
</feature>
<gene>
    <name evidence="10" type="ORF">FisN_2Hh003</name>
</gene>
<keyword evidence="6" id="KW-0843">Virulence</keyword>
<sequence>MLFRLSVGVLWLLLASSGLPNVFGAPTAAPTAFTFHVSDLAEVFDELTAITGPLSAQDILNAEIPFVGESINEMIGGDAAKSIATLLDFSDFVEFTIDENNNVDVELNRGEIAAELTNYLQSLDLTSDLLVGDGCTENIEAVYQEGEESMQLNFCVLFNLTRTSTLSGDGLFDSIPDIFEIDMDVSLDFQATLLFKAQLDIVFAPDAASADITVDPIVATISANGDVDITVGVGVLELLSTATAVVDATFELANCDNTTGTCTTALGTRLGDSDFYLERSASYSIAGNMTLGSTFPGLTLGGEAYFSVIEEDIFNPAPNVTFESFKAEDFINFSPENSVAMLRLIDSAIVRAQENEAFNTNIPLTDTSVAEILSTGSLVTTSLLRLFQKVEPYEDRPTKSLFLKQSDPFGSTTTGSTEGKTYEIYVLIGDEATGVELNVNPDNQAALYELVEEEGVVCSIDFDDDYTDSATFKAGLLARLQAAGCAGLIACDVDDCDFDDESGDYSGCDNNCLLAVGVDTDDLVFIVSNADTDVHLIGFMEPLATSQGEGTVYNFPVNTPAFPSLIPRFRSWQNFTDFISEAISSSIDIVDASVEFSYTEAVVPNPATYELVIGFSKDASFSVGLNASEGIGDLIDITVSEGSSLDLTVSAAFQAVFGVLMEANDDESLTVLAEPCGGEGFVCEADSLDIVLYYVESVDGASEEFWLNATVASSSSQTVTQELEEAFGDVATVTEQGDSLLVIRFNPIISDVKLLLLKNCNSTEDNTQLLQASVLECNEDELVSPIANDYGLEDFSLSKRKWQIAIGDSSITANVTVSLDVTLSTNVGGVIEVTAELAGEISGYLELSLGTGDLLPFSDWLVGLINIFDTTNSSGGYIPGFFNASATFDATFEASVEPSSPFNLLATATAEGGFAEPFVIDFLSKDIAYPDIEFDVNIEGIGDVRKLTFKQVVAILADVLEFLVGSGEDDGVDSCSGGLLGQEAFTYQLPVLGISVCSTASFLQVLVDAVQELIDETTTSDNKTTTTFSALEVKLETLLQDSVGGTPSVNITTTSDEIRSELTVELTLEWAFTRTETFVLDMSEYFSEEDIAGNAGLDFFANSLLPGSGEGQFGIEAGLVFTMGVGLEYVSATKKVNPFVIGTTGFKLQLAAAGALDYECSIGAFQGSVDAQFSFGDGDGGPMELSVGLNESLNYYLANPGPESSDRDGFTTVSGISGLVSEVEAIFSGQAVANVTAGLSLLRLSVDVDAAISDLQAFFLGDTSVLSVEFTPTLPSFEVPSLLDILLAEPQGIIDALDDVFETAEEASVGENGIITRFPVPFIRNGLGDALGAGTSNNILAKGRNKVIPFLQEGLNSFEGKTDTVGDILARLMDKALDAVEPSLRLENKSTEFLCYVYSNDTSRQEIVDCVDDSSDPTSVMWSIPFGQSFSIDLPLDFDLDAGDFPLEITFDGGDSSLKIGWGFDLAFGYMEGPGFFLFTFPDDGPEITIEAGLAVLGFTLDATLLFLKGSLSNGDLVVAVGLSVDMDKGNALRLKSGENATDPQYGRLTRDSFRKITKISDLFVPGATAGATVEIPEVRFEVSVDLLGGSSLAQEVVAYIPQLTAEIYAQARKVISRDDSSARRLKFDVARRNLGVHPVLLGHETALLSRSLSFSDEFALLADDFEFEECPIEANSTFCARVSQLTLDMTKIRDLVEPVLSELTNNDGTGFLDKMIRPLLILEERLPGISDIMNKKITVLDIAEAMIGPKSGAPTVRRIIQTYKQINELIGGFLEDGGLLLADECDVLDGFNCTGGVFADERRKLSLRVSDGMSQVFEFEDAASLPVTPSHLVELERGLQSSTCTPTSFVIPDCVGSCTGCTGTTKVTCQKNYLFCKGRSVNGLTFPFMSDLTSVVGLLSGGDIQIVDFSPDPVTFAFTFELFFVLYTPPTVELTITFEFTAVLRVGFVLDSKGIREAVEQEEPLKALNSFALKDTFDGVDEAMITLTASVTVAVDVSAVIVKVGVSGAITFIVSVDLYDPYPEESGGLVRPFELLTSGSNPLEWFEFGIQIFITITIYIKIGLFLGFVEITLFKYEVSYKFDLIPPLIFRPAISGMPIQATDDGALLLSASAADDLECTGLEGTTGNERIECIEGLGVQDFTGIKRISDSGSTASIASATDVLYRNLQSPVLTPGTAYNVAIFDYSTATTILSNDEIFISENEVLIGSFYMQFLSIATATIKMPTPEQAFLKTTIDDCNTLWELEGHTNVEINATAFQSGCEIIASGGEATDAKLTINFGFEDDVDCEDGNSVKLFMSGNDLVADITRATTNGSVNKQFRFGSPFIYVEILMSNCKDTVIVESTTINEKGYISIQTGDDDDEISVGTDAVGLADISVRILVDGNGGTDTLTVNDKGETMGRSGGQLSSASVLGLLFGTNGNGTDVDFFSIEYVNLYMSKGANELFVESTPQYSETFIYFQDANDRLTVNDTQGDVFVEGRGGNDVFYIYGAGDNSTITIYGDDGDDSLTIDGTDGNEVLSVNTLDTSAVRWSGGLNDDEITVLLTSTGWTNVDLFDDIGEGINTLTVECSNFACYLLSRRNFIANIHDGSDVNSDVERISVDIDSVSLNTIQINLNNGENEMYFDDTMGPMNVFGGDDADSFYIGQLYNSERDENANVNINDPITTTLTTKGYLSDGNSFSLTINGGFGNDFFDVLRNRQLLDLNGDSDDDLFVVRSFLALDLDVLGNPLENTTLGNVTLKGADGSDAFDFSGTSDNSTGSQESSNSQGLPDYVVNSLVDVDGGTGNDKLIVVGTEADDRYVVTAGSVFGGGLSISFTNIEAIALTGGAGDDTLTVLSTSPNLALYLYGAEGSDTFVITPQNVDPVVSKNLRGHRGVLRHTVASDDLGYDGLAVEGVAVDVLDNDGESGAYFNVIETEAIHVMDEDGLGTFSFWVYPTVIPDPWVTVQVAAQTDVNGNAWLLLNGDDLTAIELVFNETAEPQEVIATFNPAATRLEITDYNLLIKLDLVPLESPDERFETTAQTIRPVSVKLLPEKDSALAKSVTVVEPDGYTYVGEGVNGWSSSYDVYLRPCTSAMMDDTIVEIVPTETGRVTVNPAVIDSAAWGSAPSCKVTVQVTPVVDSDEEGIHFVTLTHKVVDSNQEDIRLSDDSILYADSVLVRIYDDLVPNVVIKESLGVTSTAELDQDVIDQLPDDSFYLDSYTIRLASKPSEDVIVTVESIAKASDYKLPKNTDARIQVLLGAEGSEDETLQLVFTNETWNIEQMVRVIAKNDEEEEGVDLLHFPDQPSFLAYIQGPIFIEGDTSAEVPSIREAVLLPGENDTSVFAFLEAAPSELVYPELQVDTLKIFNIDVQGSSPSSGVLSSAQFVGYNMAKELVIGGQKQNDGITYNGMEVVEFSFGSGVDRFTVESSSVAVHFVDLGDGDDSVEIQNISGHFVIHGGGGSDTVTVASQALTVSAINGLLAFDGGNDDGGTDRLIVDNSGDSISDDVLNVTRNTIETESMVNTDDAASRIPRDVFLFNLRGSTGGSFSIAVNDSTASMTSDVDIPYPTSSAIIEEALQHLIFPDGDKCGKNETSRCAEAVKVYAVGDEAFAVFFLGERLNDGVTLTLETSSLTGFTPEIFLNETNDILFQSSDVAYADVELLDITMGNPASSDSKVVLNVRGTSATTTITTQDGDDDVFISSDANEDVTTSSTVDFLHGWLDYIERDLTINVAKGRHRLLISDESSNVGKGPAIFASNSFTAIHEDVGDIFFNANGGNWISGVNLWLSPENDEVNVVSIATDPTSPTLQTTTSIHCGDGDDKLTISIDEANTVFVANGQGGDDILDASESSVPVILFGDGGKDTLSGGTNNDIILGDFGRVLWRSPSTNIFKSSNIAAQAGGGGYGDFTDGVLRFVTDAFSLAFDEGDNDVIVLGEGDDCAIGGFSDDIVTGNLGNDILFGDSAQLLFDMDTGYPTSLSTLGCDHGGNDELSGGEGTVNYIVGGSFNDTIQGSSAMDLAFGDHASISLYADSSHKLQIAETVEAACAGGLDEIYLGAGDDIAFGGALGDYIEGNAGQDVILGDFGVFDTETEFLDHQNYQSFIEFPEYAGNDEIYGGDGDDFILGQEGSDKVYGEAGNDDIYGGHNIDFGADTGDELSGGLEEDSILGDNGQIVRQLVSSTSTFPWLNGMVWQKYTEPFDTEVIRETRRYDDVDEIGGNDLIDGGDGNDVLHGQRGDDVINGGTGEDEIYGELGADTLSGEDGSDIVLGDVGYIVRRYEKDGSARLNTDGTWHKDVILEELGYISGVDRISQKLKVETSPLSFESVMSASLLFVAPAYTNSGGKYAAGGDDWLTDLIQFELVDSYDDVLDGGDGNDVLIGQRGGDQINGGSGNDLIIGDAGWNVVPVHMDLPQIHQVYRALRDQSTSNYLIEGVSDKEYGVLFAAEYELYPDQYGQIDFLGSIVDMVLNADHVLSGHNLLRDVLGVAGISTTSGNYCVHPMFRITPGFLRENQRMHGNDIITSGLGDNLIIGDDIRAYSGIDVSDVPEIVAIQRRIDNLVNALGVRLSTMEVDQESFSGSVIGAYNISVGDDEIETSSGGFALVTGDTMTIVVRTIGSGSFVSGRRLLLDVDKLNSMMQRLADVERILWDVNICLYEFHTDLMTKMAAKYSNQIGQTSTHALSLANDVLTSNGNGDILIGDSSLLYFHVDKSPSAYRLGYLSRSQKRFATRKLRNVPDRLRSALISHVSRLSRSAAYSGQAPFDDLPFVLTVGSDTIKQNLAVNLAAGDFAFFGSVVTFQNPNTGSLSRYTQSIKNVRSKLASDDPVASLQFGIQFYDERYSQLPDASKPKIHGDSFIGLDNSNVMLGEFLTGEMYNEIDSAQTTRVAVNANAFSSSAAQDFAGDFFNIQVGTAANGQFGPDFSVDGIAIDAQVAAPIQTSMEGLFLEHRLIQDIQEILFTESGQLRADRVGGVSTGPHCTDAESSSTIAPAA</sequence>
<dbReference type="OrthoDB" id="436550at2759"/>
<keyword evidence="5" id="KW-0677">Repeat</keyword>
<dbReference type="InterPro" id="IPR011049">
    <property type="entry name" value="Serralysin-like_metalloprot_C"/>
</dbReference>
<evidence type="ECO:0000313" key="10">
    <source>
        <dbReference type="EMBL" id="GAX22955.1"/>
    </source>
</evidence>
<keyword evidence="9" id="KW-0732">Signal</keyword>
<dbReference type="Pfam" id="PF00353">
    <property type="entry name" value="HemolysinCabind"/>
    <property type="match status" value="6"/>
</dbReference>
<dbReference type="GO" id="GO:0016020">
    <property type="term" value="C:membrane"/>
    <property type="evidence" value="ECO:0007669"/>
    <property type="project" value="UniProtKB-SubCell"/>
</dbReference>
<keyword evidence="3" id="KW-0964">Secreted</keyword>
<dbReference type="Proteomes" id="UP000198406">
    <property type="component" value="Unassembled WGS sequence"/>
</dbReference>
<dbReference type="InterPro" id="IPR018511">
    <property type="entry name" value="Hemolysin-typ_Ca-bd_CS"/>
</dbReference>
<evidence type="ECO:0000313" key="11">
    <source>
        <dbReference type="Proteomes" id="UP000198406"/>
    </source>
</evidence>
<accession>A0A1Z5K9X5</accession>
<dbReference type="GO" id="GO:0005576">
    <property type="term" value="C:extracellular region"/>
    <property type="evidence" value="ECO:0007669"/>
    <property type="project" value="UniProtKB-SubCell"/>
</dbReference>
<dbReference type="PANTHER" id="PTHR38340">
    <property type="entry name" value="S-LAYER PROTEIN"/>
    <property type="match status" value="1"/>
</dbReference>
<feature type="chain" id="PRO_5012419096" evidence="9">
    <location>
        <begin position="25"/>
        <end position="4979"/>
    </location>
</feature>
<dbReference type="PRINTS" id="PR01488">
    <property type="entry name" value="RTXTOXINA"/>
</dbReference>
<evidence type="ECO:0000256" key="4">
    <source>
        <dbReference type="ARBA" id="ARBA00022656"/>
    </source>
</evidence>
<dbReference type="PANTHER" id="PTHR38340:SF1">
    <property type="entry name" value="S-LAYER PROTEIN"/>
    <property type="match status" value="1"/>
</dbReference>
<evidence type="ECO:0000256" key="3">
    <source>
        <dbReference type="ARBA" id="ARBA00022525"/>
    </source>
</evidence>
<evidence type="ECO:0000256" key="1">
    <source>
        <dbReference type="ARBA" id="ARBA00004370"/>
    </source>
</evidence>
<dbReference type="PRINTS" id="PR00313">
    <property type="entry name" value="CABNDNGRPT"/>
</dbReference>
<evidence type="ECO:0000256" key="8">
    <source>
        <dbReference type="SAM" id="MobiDB-lite"/>
    </source>
</evidence>
<name>A0A1Z5K9X5_FISSO</name>
<dbReference type="Gene3D" id="2.150.10.10">
    <property type="entry name" value="Serralysin-like metalloprotease, C-terminal"/>
    <property type="match status" value="4"/>
</dbReference>
<feature type="signal peptide" evidence="9">
    <location>
        <begin position="1"/>
        <end position="24"/>
    </location>
</feature>
<organism evidence="10 11">
    <name type="scientific">Fistulifera solaris</name>
    <name type="common">Oleaginous diatom</name>
    <dbReference type="NCBI Taxonomy" id="1519565"/>
    <lineage>
        <taxon>Eukaryota</taxon>
        <taxon>Sar</taxon>
        <taxon>Stramenopiles</taxon>
        <taxon>Ochrophyta</taxon>
        <taxon>Bacillariophyta</taxon>
        <taxon>Bacillariophyceae</taxon>
        <taxon>Bacillariophycidae</taxon>
        <taxon>Naviculales</taxon>
        <taxon>Naviculaceae</taxon>
        <taxon>Fistulifera</taxon>
    </lineage>
</organism>
<dbReference type="EMBL" id="BDSP01000192">
    <property type="protein sequence ID" value="GAX22955.1"/>
    <property type="molecule type" value="Genomic_DNA"/>
</dbReference>